<keyword evidence="8" id="KW-0464">Manganese</keyword>
<evidence type="ECO:0000313" key="15">
    <source>
        <dbReference type="EMBL" id="QCZ94996.1"/>
    </source>
</evidence>
<dbReference type="PANTHER" id="PTHR34699:SF2">
    <property type="entry name" value="NON-CANONICAL PURINE NTP PHOSPHATASE_PRRC1 DOMAIN-CONTAINING PROTEIN"/>
    <property type="match status" value="1"/>
</dbReference>
<name>A0A5B7YHU6_9ALTE</name>
<dbReference type="InterPro" id="IPR026533">
    <property type="entry name" value="NTPase/PRRC1"/>
</dbReference>
<dbReference type="OrthoDB" id="6334099at2"/>
<evidence type="ECO:0000256" key="9">
    <source>
        <dbReference type="ARBA" id="ARBA00038901"/>
    </source>
</evidence>
<evidence type="ECO:0000256" key="5">
    <source>
        <dbReference type="ARBA" id="ARBA00022801"/>
    </source>
</evidence>
<evidence type="ECO:0000256" key="1">
    <source>
        <dbReference type="ARBA" id="ARBA00001936"/>
    </source>
</evidence>
<evidence type="ECO:0000256" key="12">
    <source>
        <dbReference type="ARBA" id="ARBA00060855"/>
    </source>
</evidence>
<evidence type="ECO:0000256" key="2">
    <source>
        <dbReference type="ARBA" id="ARBA00001946"/>
    </source>
</evidence>
<evidence type="ECO:0000256" key="4">
    <source>
        <dbReference type="ARBA" id="ARBA00022741"/>
    </source>
</evidence>
<dbReference type="SUPFAM" id="SSF52972">
    <property type="entry name" value="ITPase-like"/>
    <property type="match status" value="1"/>
</dbReference>
<evidence type="ECO:0000256" key="7">
    <source>
        <dbReference type="ARBA" id="ARBA00023080"/>
    </source>
</evidence>
<dbReference type="InterPro" id="IPR029001">
    <property type="entry name" value="ITPase-like_fam"/>
</dbReference>
<evidence type="ECO:0000256" key="8">
    <source>
        <dbReference type="ARBA" id="ARBA00023211"/>
    </source>
</evidence>
<keyword evidence="16" id="KW-1185">Reference proteome</keyword>
<keyword evidence="3" id="KW-0479">Metal-binding</keyword>
<evidence type="ECO:0000256" key="10">
    <source>
        <dbReference type="ARBA" id="ARBA00048174"/>
    </source>
</evidence>
<proteinExistence type="inferred from homology"/>
<dbReference type="RefSeq" id="WP_139757726.1">
    <property type="nucleotide sequence ID" value="NZ_CP039852.1"/>
</dbReference>
<evidence type="ECO:0000256" key="3">
    <source>
        <dbReference type="ARBA" id="ARBA00022723"/>
    </source>
</evidence>
<keyword evidence="6" id="KW-0460">Magnesium</keyword>
<dbReference type="Pfam" id="PF01931">
    <property type="entry name" value="NTPase_I-T"/>
    <property type="match status" value="1"/>
</dbReference>
<comment type="cofactor">
    <cofactor evidence="1">
        <name>Mn(2+)</name>
        <dbReference type="ChEBI" id="CHEBI:29035"/>
    </cofactor>
</comment>
<dbReference type="EMBL" id="CP039852">
    <property type="protein sequence ID" value="QCZ94996.1"/>
    <property type="molecule type" value="Genomic_DNA"/>
</dbReference>
<dbReference type="InterPro" id="IPR050299">
    <property type="entry name" value="YjjX_NTPase"/>
</dbReference>
<sequence length="181" mass="19618">MIYCVVGSENPVKLHAARHALEQSLNESVTTSARSVPSGVADQPMTEAETRQGAINRVKACIDMASEHERETSWFIAIEGGVDDFADGPATFAYVAIYHNGFWAINRSANMPLPGVIYEALQAGRELGDVMDDVFDTSNIKQKGGAISLLTNNLATRQSVYEMALILGLAKFNHPELYGGI</sequence>
<dbReference type="NCBIfam" id="TIGR00258">
    <property type="entry name" value="inosine/xanthosine triphosphatase"/>
    <property type="match status" value="1"/>
</dbReference>
<evidence type="ECO:0000256" key="11">
    <source>
        <dbReference type="ARBA" id="ARBA00048781"/>
    </source>
</evidence>
<protein>
    <recommendedName>
        <fullName evidence="9">inosine/xanthosine triphosphatase</fullName>
        <ecNumber evidence="9">3.6.1.73</ecNumber>
    </recommendedName>
</protein>
<evidence type="ECO:0000256" key="13">
    <source>
        <dbReference type="SAM" id="MobiDB-lite"/>
    </source>
</evidence>
<evidence type="ECO:0000313" key="16">
    <source>
        <dbReference type="Proteomes" id="UP000304912"/>
    </source>
</evidence>
<dbReference type="GO" id="GO:0006772">
    <property type="term" value="P:thiamine metabolic process"/>
    <property type="evidence" value="ECO:0007669"/>
    <property type="project" value="TreeGrafter"/>
</dbReference>
<comment type="similarity">
    <text evidence="12">Belongs to the YjjX NTPase family.</text>
</comment>
<dbReference type="GO" id="GO:0009117">
    <property type="term" value="P:nucleotide metabolic process"/>
    <property type="evidence" value="ECO:0007669"/>
    <property type="project" value="UniProtKB-KW"/>
</dbReference>
<organism evidence="15 16">
    <name type="scientific">Salinimonas iocasae</name>
    <dbReference type="NCBI Taxonomy" id="2572577"/>
    <lineage>
        <taxon>Bacteria</taxon>
        <taxon>Pseudomonadati</taxon>
        <taxon>Pseudomonadota</taxon>
        <taxon>Gammaproteobacteria</taxon>
        <taxon>Alteromonadales</taxon>
        <taxon>Alteromonadaceae</taxon>
        <taxon>Alteromonas/Salinimonas group</taxon>
        <taxon>Salinimonas</taxon>
    </lineage>
</organism>
<comment type="cofactor">
    <cofactor evidence="2">
        <name>Mg(2+)</name>
        <dbReference type="ChEBI" id="CHEBI:18420"/>
    </cofactor>
</comment>
<comment type="catalytic activity">
    <reaction evidence="10">
        <text>ITP + H2O = IDP + phosphate + H(+)</text>
        <dbReference type="Rhea" id="RHEA:28330"/>
        <dbReference type="ChEBI" id="CHEBI:15377"/>
        <dbReference type="ChEBI" id="CHEBI:15378"/>
        <dbReference type="ChEBI" id="CHEBI:43474"/>
        <dbReference type="ChEBI" id="CHEBI:58280"/>
        <dbReference type="ChEBI" id="CHEBI:61402"/>
        <dbReference type="EC" id="3.6.1.73"/>
    </reaction>
</comment>
<accession>A0A5B7YHU6</accession>
<dbReference type="GO" id="GO:0103023">
    <property type="term" value="F:ITPase activity"/>
    <property type="evidence" value="ECO:0007669"/>
    <property type="project" value="UniProtKB-EC"/>
</dbReference>
<dbReference type="Gene3D" id="3.90.950.10">
    <property type="match status" value="1"/>
</dbReference>
<feature type="domain" description="Non-canonical purine NTP phosphatase/PRRC1" evidence="14">
    <location>
        <begin position="7"/>
        <end position="172"/>
    </location>
</feature>
<dbReference type="Proteomes" id="UP000304912">
    <property type="component" value="Chromosome"/>
</dbReference>
<dbReference type="EC" id="3.6.1.73" evidence="9"/>
<keyword evidence="7" id="KW-0546">Nucleotide metabolism</keyword>
<dbReference type="PANTHER" id="PTHR34699">
    <property type="match status" value="1"/>
</dbReference>
<feature type="region of interest" description="Disordered" evidence="13">
    <location>
        <begin position="28"/>
        <end position="49"/>
    </location>
</feature>
<dbReference type="GO" id="GO:0000166">
    <property type="term" value="F:nucleotide binding"/>
    <property type="evidence" value="ECO:0007669"/>
    <property type="project" value="UniProtKB-KW"/>
</dbReference>
<gene>
    <name evidence="15" type="primary">yjjX</name>
    <name evidence="15" type="ORF">FBQ74_16605</name>
</gene>
<dbReference type="InterPro" id="IPR002786">
    <property type="entry name" value="Non_canon_purine_NTPase"/>
</dbReference>
<comment type="catalytic activity">
    <reaction evidence="11">
        <text>XTP + H2O = XDP + phosphate + H(+)</text>
        <dbReference type="Rhea" id="RHEA:28406"/>
        <dbReference type="ChEBI" id="CHEBI:15377"/>
        <dbReference type="ChEBI" id="CHEBI:15378"/>
        <dbReference type="ChEBI" id="CHEBI:43474"/>
        <dbReference type="ChEBI" id="CHEBI:59884"/>
        <dbReference type="ChEBI" id="CHEBI:61314"/>
        <dbReference type="EC" id="3.6.1.73"/>
    </reaction>
</comment>
<dbReference type="FunFam" id="3.90.950.10:FF:000002">
    <property type="entry name" value="Inosine/xanthosine triphosphatase"/>
    <property type="match status" value="1"/>
</dbReference>
<keyword evidence="4" id="KW-0547">Nucleotide-binding</keyword>
<reference evidence="15 16" key="1">
    <citation type="submission" date="2019-04" db="EMBL/GenBank/DDBJ databases">
        <title>Salinimonas iocasae sp. nov., a halophilic bacterium isolated from the outer tube casing of tubeworms in Okinawa Trough.</title>
        <authorList>
            <person name="Zhang H."/>
            <person name="Wang H."/>
            <person name="Li C."/>
        </authorList>
    </citation>
    <scope>NUCLEOTIDE SEQUENCE [LARGE SCALE GENOMIC DNA]</scope>
    <source>
        <strain evidence="15 16">KX18D6</strain>
    </source>
</reference>
<dbReference type="KEGG" id="salk:FBQ74_16605"/>
<evidence type="ECO:0000259" key="14">
    <source>
        <dbReference type="Pfam" id="PF01931"/>
    </source>
</evidence>
<dbReference type="AlphaFoldDB" id="A0A5B7YHU6"/>
<dbReference type="GO" id="GO:0046872">
    <property type="term" value="F:metal ion binding"/>
    <property type="evidence" value="ECO:0007669"/>
    <property type="project" value="UniProtKB-KW"/>
</dbReference>
<keyword evidence="5 15" id="KW-0378">Hydrolase</keyword>
<evidence type="ECO:0000256" key="6">
    <source>
        <dbReference type="ARBA" id="ARBA00022842"/>
    </source>
</evidence>
<dbReference type="NCBIfam" id="NF003459">
    <property type="entry name" value="PRK05074.1"/>
    <property type="match status" value="1"/>
</dbReference>